<dbReference type="EMBL" id="CP072170">
    <property type="protein sequence ID" value="QYA10790.1"/>
    <property type="molecule type" value="Genomic_DNA"/>
</dbReference>
<organism evidence="2 3">
    <name type="scientific">Agrobacterium larrymoorei</name>
    <dbReference type="NCBI Taxonomy" id="160699"/>
    <lineage>
        <taxon>Bacteria</taxon>
        <taxon>Pseudomonadati</taxon>
        <taxon>Pseudomonadota</taxon>
        <taxon>Alphaproteobacteria</taxon>
        <taxon>Hyphomicrobiales</taxon>
        <taxon>Rhizobiaceae</taxon>
        <taxon>Rhizobium/Agrobacterium group</taxon>
        <taxon>Agrobacterium</taxon>
    </lineage>
</organism>
<sequence>MATKQMSAQMIAAERKHMRSGDATGLQRLRERRLIAALTMSMGTMSSI</sequence>
<feature type="region of interest" description="Disordered" evidence="1">
    <location>
        <begin position="1"/>
        <end position="26"/>
    </location>
</feature>
<gene>
    <name evidence="2" type="ORF">J5285_25280</name>
</gene>
<proteinExistence type="predicted"/>
<evidence type="ECO:0000256" key="1">
    <source>
        <dbReference type="SAM" id="MobiDB-lite"/>
    </source>
</evidence>
<name>A0ABX8THW3_9HYPH</name>
<reference evidence="2 3" key="1">
    <citation type="submission" date="2021-03" db="EMBL/GenBank/DDBJ databases">
        <title>Rapid diversification of plasmids in a genus of pathogenic and nitrogen fixing bacteria.</title>
        <authorList>
            <person name="Weisberg A.J."/>
            <person name="Miller M."/>
            <person name="Ream W."/>
            <person name="Grunwald N.J."/>
            <person name="Chang J.H."/>
        </authorList>
    </citation>
    <scope>NUCLEOTIDE SEQUENCE [LARGE SCALE GENOMIC DNA]</scope>
    <source>
        <strain evidence="2 3">AF3.44</strain>
        <plasmid evidence="2 3">unnamed1</plasmid>
    </source>
</reference>
<evidence type="ECO:0000313" key="2">
    <source>
        <dbReference type="EMBL" id="QYA10790.1"/>
    </source>
</evidence>
<keyword evidence="2" id="KW-0614">Plasmid</keyword>
<protein>
    <submittedName>
        <fullName evidence="2">Uncharacterized protein</fullName>
    </submittedName>
</protein>
<accession>A0ABX8THW3</accession>
<keyword evidence="3" id="KW-1185">Reference proteome</keyword>
<geneLocation type="plasmid" evidence="2 3">
    <name>unnamed1</name>
</geneLocation>
<evidence type="ECO:0000313" key="3">
    <source>
        <dbReference type="Proteomes" id="UP000826513"/>
    </source>
</evidence>
<dbReference type="Proteomes" id="UP000826513">
    <property type="component" value="Plasmid unnamed1"/>
</dbReference>